<dbReference type="GO" id="GO:0005886">
    <property type="term" value="C:plasma membrane"/>
    <property type="evidence" value="ECO:0007669"/>
    <property type="project" value="UniProtKB-SubCell"/>
</dbReference>
<dbReference type="InterPro" id="IPR052017">
    <property type="entry name" value="TSUP"/>
</dbReference>
<keyword evidence="10" id="KW-1185">Reference proteome</keyword>
<feature type="transmembrane region" description="Helical" evidence="8">
    <location>
        <begin position="47"/>
        <end position="64"/>
    </location>
</feature>
<dbReference type="EMBL" id="FONN01000016">
    <property type="protein sequence ID" value="SFF17610.1"/>
    <property type="molecule type" value="Genomic_DNA"/>
</dbReference>
<comment type="similarity">
    <text evidence="2 8">Belongs to the 4-toluene sulfonate uptake permease (TSUP) (TC 2.A.102) family.</text>
</comment>
<dbReference type="PANTHER" id="PTHR30269">
    <property type="entry name" value="TRANSMEMBRANE PROTEIN YFCA"/>
    <property type="match status" value="1"/>
</dbReference>
<evidence type="ECO:0000313" key="10">
    <source>
        <dbReference type="Proteomes" id="UP000183410"/>
    </source>
</evidence>
<dbReference type="RefSeq" id="WP_046233357.1">
    <property type="nucleotide sequence ID" value="NZ_FONN01000016.1"/>
</dbReference>
<feature type="transmembrane region" description="Helical" evidence="8">
    <location>
        <begin position="101"/>
        <end position="119"/>
    </location>
</feature>
<evidence type="ECO:0000256" key="8">
    <source>
        <dbReference type="RuleBase" id="RU363041"/>
    </source>
</evidence>
<evidence type="ECO:0000256" key="1">
    <source>
        <dbReference type="ARBA" id="ARBA00004651"/>
    </source>
</evidence>
<keyword evidence="7 8" id="KW-0472">Membrane</keyword>
<evidence type="ECO:0000256" key="4">
    <source>
        <dbReference type="ARBA" id="ARBA00022475"/>
    </source>
</evidence>
<keyword evidence="5 8" id="KW-0812">Transmembrane</keyword>
<organism evidence="9 10">
    <name type="scientific">Paenibacillus algorifonticola</name>
    <dbReference type="NCBI Taxonomy" id="684063"/>
    <lineage>
        <taxon>Bacteria</taxon>
        <taxon>Bacillati</taxon>
        <taxon>Bacillota</taxon>
        <taxon>Bacilli</taxon>
        <taxon>Bacillales</taxon>
        <taxon>Paenibacillaceae</taxon>
        <taxon>Paenibacillus</taxon>
    </lineage>
</organism>
<keyword evidence="6 8" id="KW-1133">Transmembrane helix</keyword>
<dbReference type="Proteomes" id="UP000183410">
    <property type="component" value="Unassembled WGS sequence"/>
</dbReference>
<feature type="transmembrane region" description="Helical" evidence="8">
    <location>
        <begin position="7"/>
        <end position="35"/>
    </location>
</feature>
<feature type="transmembrane region" description="Helical" evidence="8">
    <location>
        <begin position="170"/>
        <end position="189"/>
    </location>
</feature>
<evidence type="ECO:0000256" key="7">
    <source>
        <dbReference type="ARBA" id="ARBA00023136"/>
    </source>
</evidence>
<dbReference type="InterPro" id="IPR002781">
    <property type="entry name" value="TM_pro_TauE-like"/>
</dbReference>
<dbReference type="PANTHER" id="PTHR30269:SF37">
    <property type="entry name" value="MEMBRANE TRANSPORTER PROTEIN"/>
    <property type="match status" value="1"/>
</dbReference>
<evidence type="ECO:0000256" key="5">
    <source>
        <dbReference type="ARBA" id="ARBA00022692"/>
    </source>
</evidence>
<evidence type="ECO:0000256" key="2">
    <source>
        <dbReference type="ARBA" id="ARBA00009142"/>
    </source>
</evidence>
<accession>A0A1I2GKU5</accession>
<dbReference type="Pfam" id="PF01925">
    <property type="entry name" value="TauE"/>
    <property type="match status" value="1"/>
</dbReference>
<feature type="transmembrane region" description="Helical" evidence="8">
    <location>
        <begin position="195"/>
        <end position="216"/>
    </location>
</feature>
<feature type="transmembrane region" description="Helical" evidence="8">
    <location>
        <begin position="76"/>
        <end position="95"/>
    </location>
</feature>
<keyword evidence="3" id="KW-0813">Transport</keyword>
<keyword evidence="4 8" id="KW-1003">Cell membrane</keyword>
<protein>
    <recommendedName>
        <fullName evidence="8">Probable membrane transporter protein</fullName>
    </recommendedName>
</protein>
<comment type="subcellular location">
    <subcellularLocation>
        <location evidence="1 8">Cell membrane</location>
        <topology evidence="1 8">Multi-pass membrane protein</topology>
    </subcellularLocation>
</comment>
<evidence type="ECO:0000313" key="9">
    <source>
        <dbReference type="EMBL" id="SFF17610.1"/>
    </source>
</evidence>
<feature type="transmembrane region" description="Helical" evidence="8">
    <location>
        <begin position="228"/>
        <end position="245"/>
    </location>
</feature>
<gene>
    <name evidence="9" type="ORF">SAMN04487969_116122</name>
</gene>
<reference evidence="10" key="1">
    <citation type="submission" date="2016-10" db="EMBL/GenBank/DDBJ databases">
        <authorList>
            <person name="Varghese N."/>
            <person name="Submissions S."/>
        </authorList>
    </citation>
    <scope>NUCLEOTIDE SEQUENCE [LARGE SCALE GENOMIC DNA]</scope>
    <source>
        <strain evidence="10">CGMCC 1.10223</strain>
    </source>
</reference>
<dbReference type="OrthoDB" id="7843147at2"/>
<evidence type="ECO:0000256" key="6">
    <source>
        <dbReference type="ARBA" id="ARBA00022989"/>
    </source>
</evidence>
<name>A0A1I2GKU5_9BACL</name>
<dbReference type="AlphaFoldDB" id="A0A1I2GKU5"/>
<sequence length="248" mass="27008">MDIEINVFLIIGIFIVLAAGFVQGLTSFGFALVTMPFLVKMIPLQEVVPIVVILSLCTNIIVLLNSWQHVAIRKIWILILSSLLAAPLGTFLLVYLSADLLKGFTGIVIIAFAGLLLSGKSFPIRNDKIAFIPIGMTSGLLNGSISLSGPPVALFLSNQGYSKNEFRANITVYGVILNMITIGTFFYSGLLTPKVMMYTSLFVPSVLIGVFIGIIAIKRLDDQLFKKLTLWLIILSGVWTILGSLKLV</sequence>
<proteinExistence type="inferred from homology"/>
<evidence type="ECO:0000256" key="3">
    <source>
        <dbReference type="ARBA" id="ARBA00022448"/>
    </source>
</evidence>